<evidence type="ECO:0000313" key="2">
    <source>
        <dbReference type="Proteomes" id="UP000789860"/>
    </source>
</evidence>
<dbReference type="Proteomes" id="UP000789860">
    <property type="component" value="Unassembled WGS sequence"/>
</dbReference>
<reference evidence="1" key="1">
    <citation type="submission" date="2021-06" db="EMBL/GenBank/DDBJ databases">
        <authorList>
            <person name="Kallberg Y."/>
            <person name="Tangrot J."/>
            <person name="Rosling A."/>
        </authorList>
    </citation>
    <scope>NUCLEOTIDE SEQUENCE</scope>
    <source>
        <strain evidence="1">AU212A</strain>
    </source>
</reference>
<accession>A0ACA9KE31</accession>
<name>A0ACA9KE31_9GLOM</name>
<gene>
    <name evidence="1" type="ORF">SCALOS_LOCUS1846</name>
</gene>
<protein>
    <submittedName>
        <fullName evidence="1">6500_t:CDS:1</fullName>
    </submittedName>
</protein>
<comment type="caution">
    <text evidence="1">The sequence shown here is derived from an EMBL/GenBank/DDBJ whole genome shotgun (WGS) entry which is preliminary data.</text>
</comment>
<keyword evidence="2" id="KW-1185">Reference proteome</keyword>
<dbReference type="EMBL" id="CAJVPM010001408">
    <property type="protein sequence ID" value="CAG8466539.1"/>
    <property type="molecule type" value="Genomic_DNA"/>
</dbReference>
<proteinExistence type="predicted"/>
<feature type="non-terminal residue" evidence="1">
    <location>
        <position position="73"/>
    </location>
</feature>
<evidence type="ECO:0000313" key="1">
    <source>
        <dbReference type="EMBL" id="CAG8466539.1"/>
    </source>
</evidence>
<organism evidence="1 2">
    <name type="scientific">Scutellospora calospora</name>
    <dbReference type="NCBI Taxonomy" id="85575"/>
    <lineage>
        <taxon>Eukaryota</taxon>
        <taxon>Fungi</taxon>
        <taxon>Fungi incertae sedis</taxon>
        <taxon>Mucoromycota</taxon>
        <taxon>Glomeromycotina</taxon>
        <taxon>Glomeromycetes</taxon>
        <taxon>Diversisporales</taxon>
        <taxon>Gigasporaceae</taxon>
        <taxon>Scutellospora</taxon>
    </lineage>
</organism>
<sequence length="73" mass="8276">MAIHNFDLPNSEQPICSLTSLSPLSNLVPNYLSSTSTNEELWTEIKLLNQKGSDCWRNKCQENDCIGEMICQE</sequence>